<reference evidence="3 4" key="1">
    <citation type="journal article" date="2010" name="Science">
        <title>Genomic analysis of organismal complexity in the multicellular green alga Volvox carteri.</title>
        <authorList>
            <person name="Prochnik S.E."/>
            <person name="Umen J."/>
            <person name="Nedelcu A.M."/>
            <person name="Hallmann A."/>
            <person name="Miller S.M."/>
            <person name="Nishii I."/>
            <person name="Ferris P."/>
            <person name="Kuo A."/>
            <person name="Mitros T."/>
            <person name="Fritz-Laylin L.K."/>
            <person name="Hellsten U."/>
            <person name="Chapman J."/>
            <person name="Simakov O."/>
            <person name="Rensing S.A."/>
            <person name="Terry A."/>
            <person name="Pangilinan J."/>
            <person name="Kapitonov V."/>
            <person name="Jurka J."/>
            <person name="Salamov A."/>
            <person name="Shapiro H."/>
            <person name="Schmutz J."/>
            <person name="Grimwood J."/>
            <person name="Lindquist E."/>
            <person name="Lucas S."/>
            <person name="Grigoriev I.V."/>
            <person name="Schmitt R."/>
            <person name="Kirk D."/>
            <person name="Rokhsar D.S."/>
        </authorList>
    </citation>
    <scope>NUCLEOTIDE SEQUENCE [LARGE SCALE GENOMIC DNA]</scope>
    <source>
        <strain evidence="4">f. Nagariensis / Eve</strain>
    </source>
</reference>
<evidence type="ECO:0000259" key="2">
    <source>
        <dbReference type="Pfam" id="PF12146"/>
    </source>
</evidence>
<keyword evidence="4" id="KW-1185">Reference proteome</keyword>
<dbReference type="SUPFAM" id="SSF53474">
    <property type="entry name" value="alpha/beta-Hydrolases"/>
    <property type="match status" value="1"/>
</dbReference>
<dbReference type="InterPro" id="IPR029058">
    <property type="entry name" value="AB_hydrolase_fold"/>
</dbReference>
<dbReference type="InterPro" id="IPR022742">
    <property type="entry name" value="Hydrolase_4"/>
</dbReference>
<dbReference type="InParanoid" id="D8TTM1"/>
<feature type="compositionally biased region" description="Acidic residues" evidence="1">
    <location>
        <begin position="351"/>
        <end position="364"/>
    </location>
</feature>
<feature type="domain" description="Serine aminopeptidase S33" evidence="2">
    <location>
        <begin position="397"/>
        <end position="558"/>
    </location>
</feature>
<feature type="compositionally biased region" description="Pro residues" evidence="1">
    <location>
        <begin position="38"/>
        <end position="77"/>
    </location>
</feature>
<sequence length="565" mass="60524">MGPMVKSKRTLRSSVLIADFHYEIVCLSSNLARHGPRPDPSFCPSPHSSSPPPPSPPSPSPSSSPPPPPPPPSPPAPATVQLVHVAVNLGHAIRPWALCRALSDAAAAVEEGEGEGEAPATKVGHSRCFPFPNCEEQKQKQQQQQQQEEEEGRRPLKGTAAAGGDVGFAVRRQALRELVLIRGSTRPALRLLVCALGGSRERMDAGWEDGDKRLEGLAVKGQMSRQLLGAGVGPLLGPGALRALFDNLDQNELMGYDLFTTTYQPSLRRTDACLVFHHGLADHSERHGEVLAHLCASLGMPVYTYDAHGHGRSGPHDPVGRALIRSYRHIIDDLLDFTRIFVAEAEDADTDLGVEAEGEAEGEGEASPAGPAPPARQGNGDDGNVRQFGQQQQQQRRRRRRKLRAFVLGYSMGGLATTLAVAETCPTHAATASTTTAIAVAAAATGSSLFEGLMLTSCLTDPLYGNHPVLRMVKVAYVTALSWLAPAVPMFKRNPVESGIRDPAAVAAMAEDTLWYRGRFKVATIASLLAGCARLRRTARRLTAVPLYVQHATVDMSCSLPSMHA</sequence>
<dbReference type="PANTHER" id="PTHR11614">
    <property type="entry name" value="PHOSPHOLIPASE-RELATED"/>
    <property type="match status" value="1"/>
</dbReference>
<evidence type="ECO:0000256" key="1">
    <source>
        <dbReference type="SAM" id="MobiDB-lite"/>
    </source>
</evidence>
<feature type="non-terminal residue" evidence="3">
    <location>
        <position position="565"/>
    </location>
</feature>
<feature type="region of interest" description="Disordered" evidence="1">
    <location>
        <begin position="35"/>
        <end position="77"/>
    </location>
</feature>
<name>D8TTM1_VOLCA</name>
<dbReference type="OrthoDB" id="2498029at2759"/>
<dbReference type="EMBL" id="GL378336">
    <property type="protein sequence ID" value="EFJ49331.1"/>
    <property type="molecule type" value="Genomic_DNA"/>
</dbReference>
<protein>
    <recommendedName>
        <fullName evidence="2">Serine aminopeptidase S33 domain-containing protein</fullName>
    </recommendedName>
</protein>
<evidence type="ECO:0000313" key="4">
    <source>
        <dbReference type="Proteomes" id="UP000001058"/>
    </source>
</evidence>
<dbReference type="RefSeq" id="XP_002949779.1">
    <property type="nucleotide sequence ID" value="XM_002949733.1"/>
</dbReference>
<dbReference type="Gene3D" id="3.40.50.1820">
    <property type="entry name" value="alpha/beta hydrolase"/>
    <property type="match status" value="1"/>
</dbReference>
<organism evidence="4">
    <name type="scientific">Volvox carteri f. nagariensis</name>
    <dbReference type="NCBI Taxonomy" id="3068"/>
    <lineage>
        <taxon>Eukaryota</taxon>
        <taxon>Viridiplantae</taxon>
        <taxon>Chlorophyta</taxon>
        <taxon>core chlorophytes</taxon>
        <taxon>Chlorophyceae</taxon>
        <taxon>CS clade</taxon>
        <taxon>Chlamydomonadales</taxon>
        <taxon>Volvocaceae</taxon>
        <taxon>Volvox</taxon>
    </lineage>
</organism>
<gene>
    <name evidence="3" type="ORF">VOLCADRAFT_120800</name>
</gene>
<feature type="domain" description="Serine aminopeptidase S33" evidence="2">
    <location>
        <begin position="270"/>
        <end position="346"/>
    </location>
</feature>
<feature type="region of interest" description="Disordered" evidence="1">
    <location>
        <begin position="112"/>
        <end position="161"/>
    </location>
</feature>
<dbReference type="KEGG" id="vcn:VOLCADRAFT_120800"/>
<dbReference type="Pfam" id="PF12146">
    <property type="entry name" value="Hydrolase_4"/>
    <property type="match status" value="2"/>
</dbReference>
<dbReference type="GeneID" id="9616445"/>
<accession>D8TTM1</accession>
<dbReference type="Proteomes" id="UP000001058">
    <property type="component" value="Unassembled WGS sequence"/>
</dbReference>
<evidence type="ECO:0000313" key="3">
    <source>
        <dbReference type="EMBL" id="EFJ49331.1"/>
    </source>
</evidence>
<dbReference type="AlphaFoldDB" id="D8TTM1"/>
<dbReference type="InterPro" id="IPR051044">
    <property type="entry name" value="MAG_DAG_Lipase"/>
</dbReference>
<dbReference type="STRING" id="3068.D8TTM1"/>
<proteinExistence type="predicted"/>
<feature type="region of interest" description="Disordered" evidence="1">
    <location>
        <begin position="351"/>
        <end position="398"/>
    </location>
</feature>